<dbReference type="EMBL" id="LAZR01039057">
    <property type="protein sequence ID" value="KKL17944.1"/>
    <property type="molecule type" value="Genomic_DNA"/>
</dbReference>
<feature type="non-terminal residue" evidence="1">
    <location>
        <position position="1"/>
    </location>
</feature>
<dbReference type="AlphaFoldDB" id="A0A0F9B7R6"/>
<sequence length="216" mass="23248">RGGHRSEVGRSEPGTTLAGVTIDAQTFKQRLGGIDFGGVSPTALVVGGLDGGGRAWAVAEWYRHQATLDELAAAMAALQEAHAPGAVGSRSLRWIADPSGKAEIAKLRNMGFQVSKARHGNSLELRVQLMGARLNLGPGKLPGIYFTPECPNLIAEVEGLMWRRSRLTGGGEEMLTDAFERGCPDHAWDAMVNILAEWDAVPEPWQPPEAMRVWDA</sequence>
<accession>A0A0F9B7R6</accession>
<gene>
    <name evidence="1" type="ORF">LCGC14_2480440</name>
</gene>
<proteinExistence type="predicted"/>
<reference evidence="1" key="1">
    <citation type="journal article" date="2015" name="Nature">
        <title>Complex archaea that bridge the gap between prokaryotes and eukaryotes.</title>
        <authorList>
            <person name="Spang A."/>
            <person name="Saw J.H."/>
            <person name="Jorgensen S.L."/>
            <person name="Zaremba-Niedzwiedzka K."/>
            <person name="Martijn J."/>
            <person name="Lind A.E."/>
            <person name="van Eijk R."/>
            <person name="Schleper C."/>
            <person name="Guy L."/>
            <person name="Ettema T.J."/>
        </authorList>
    </citation>
    <scope>NUCLEOTIDE SEQUENCE</scope>
</reference>
<dbReference type="Gene3D" id="3.30.420.280">
    <property type="match status" value="1"/>
</dbReference>
<evidence type="ECO:0008006" key="2">
    <source>
        <dbReference type="Google" id="ProtNLM"/>
    </source>
</evidence>
<evidence type="ECO:0000313" key="1">
    <source>
        <dbReference type="EMBL" id="KKL17944.1"/>
    </source>
</evidence>
<protein>
    <recommendedName>
        <fullName evidence="2">Terminase large subunit gp17-like C-terminal domain-containing protein</fullName>
    </recommendedName>
</protein>
<name>A0A0F9B7R6_9ZZZZ</name>
<comment type="caution">
    <text evidence="1">The sequence shown here is derived from an EMBL/GenBank/DDBJ whole genome shotgun (WGS) entry which is preliminary data.</text>
</comment>
<organism evidence="1">
    <name type="scientific">marine sediment metagenome</name>
    <dbReference type="NCBI Taxonomy" id="412755"/>
    <lineage>
        <taxon>unclassified sequences</taxon>
        <taxon>metagenomes</taxon>
        <taxon>ecological metagenomes</taxon>
    </lineage>
</organism>